<feature type="DNA-binding region" description="OmpR/PhoB-type" evidence="13">
    <location>
        <begin position="125"/>
        <end position="223"/>
    </location>
</feature>
<dbReference type="SMART" id="SM00448">
    <property type="entry name" value="REC"/>
    <property type="match status" value="1"/>
</dbReference>
<dbReference type="InterPro" id="IPR001789">
    <property type="entry name" value="Sig_transdc_resp-reg_receiver"/>
</dbReference>
<keyword evidence="17" id="KW-1185">Reference proteome</keyword>
<dbReference type="Proteomes" id="UP000600565">
    <property type="component" value="Unassembled WGS sequence"/>
</dbReference>
<dbReference type="InterPro" id="IPR011006">
    <property type="entry name" value="CheY-like_superfamily"/>
</dbReference>
<evidence type="ECO:0000256" key="11">
    <source>
        <dbReference type="ARBA" id="ARBA00039976"/>
    </source>
</evidence>
<evidence type="ECO:0000313" key="17">
    <source>
        <dbReference type="Proteomes" id="UP000600565"/>
    </source>
</evidence>
<feature type="domain" description="OmpR/PhoB-type" evidence="15">
    <location>
        <begin position="125"/>
        <end position="223"/>
    </location>
</feature>
<evidence type="ECO:0000256" key="4">
    <source>
        <dbReference type="ARBA" id="ARBA00023012"/>
    </source>
</evidence>
<evidence type="ECO:0000259" key="15">
    <source>
        <dbReference type="PROSITE" id="PS51755"/>
    </source>
</evidence>
<comment type="function">
    <text evidence="10">Member of the two-component regulatory system HssS/HssR involved in intracellular heme homeostasis and tempering of staphylococcal virulence. Phosphorylated HssR binds to a direct repeat sequence within hrtAB promoter and activates the expression of hrtAB, an efflux pump, in response to extracellular heme, hemin, hemoglobin or blood.</text>
</comment>
<sequence length="225" mass="25922">MTTILVVDDDPHVRDVITIYFSKIGYQVLNAKNGMEALQRLKTHTITIAIVDVMMPYLDGYELTKAIRNYYNLPVILLTAKGQLEDKEKGYVAGTDDYVVKPVDPKELQFRVEALLRRYEATTPSATYHLGPLTILYKSYEVIINERTLLLPLKEFELLAFLVKHATQVLTREQIIEEVWGIDYSGDERTVDVHIKRLRARLLKLTPRIQIKTVRGIGYSIEEIQ</sequence>
<evidence type="ECO:0000256" key="13">
    <source>
        <dbReference type="PROSITE-ProRule" id="PRU01091"/>
    </source>
</evidence>
<evidence type="ECO:0000256" key="1">
    <source>
        <dbReference type="ARBA" id="ARBA00004496"/>
    </source>
</evidence>
<evidence type="ECO:0000256" key="12">
    <source>
        <dbReference type="PROSITE-ProRule" id="PRU00169"/>
    </source>
</evidence>
<accession>A0ABR8XM06</accession>
<evidence type="ECO:0000256" key="10">
    <source>
        <dbReference type="ARBA" id="ARBA00037471"/>
    </source>
</evidence>
<name>A0ABR8XM06_9BACL</name>
<dbReference type="RefSeq" id="WP_191703558.1">
    <property type="nucleotide sequence ID" value="NZ_JACSPW010000006.1"/>
</dbReference>
<evidence type="ECO:0000313" key="16">
    <source>
        <dbReference type="EMBL" id="MBD8032969.1"/>
    </source>
</evidence>
<evidence type="ECO:0000256" key="7">
    <source>
        <dbReference type="ARBA" id="ARBA00023125"/>
    </source>
</evidence>
<dbReference type="EMBL" id="JACSPW010000006">
    <property type="protein sequence ID" value="MBD8032969.1"/>
    <property type="molecule type" value="Genomic_DNA"/>
</dbReference>
<dbReference type="PROSITE" id="PS51755">
    <property type="entry name" value="OMPR_PHOB"/>
    <property type="match status" value="1"/>
</dbReference>
<comment type="caution">
    <text evidence="16">The sequence shown here is derived from an EMBL/GenBank/DDBJ whole genome shotgun (WGS) entry which is preliminary data.</text>
</comment>
<dbReference type="PROSITE" id="PS50110">
    <property type="entry name" value="RESPONSE_REGULATORY"/>
    <property type="match status" value="1"/>
</dbReference>
<dbReference type="SUPFAM" id="SSF52172">
    <property type="entry name" value="CheY-like"/>
    <property type="match status" value="1"/>
</dbReference>
<evidence type="ECO:0000256" key="5">
    <source>
        <dbReference type="ARBA" id="ARBA00023015"/>
    </source>
</evidence>
<dbReference type="InterPro" id="IPR001867">
    <property type="entry name" value="OmpR/PhoB-type_DNA-bd"/>
</dbReference>
<dbReference type="SMART" id="SM00862">
    <property type="entry name" value="Trans_reg_C"/>
    <property type="match status" value="1"/>
</dbReference>
<reference evidence="16 17" key="1">
    <citation type="submission" date="2020-08" db="EMBL/GenBank/DDBJ databases">
        <title>A Genomic Blueprint of the Chicken Gut Microbiome.</title>
        <authorList>
            <person name="Gilroy R."/>
            <person name="Ravi A."/>
            <person name="Getino M."/>
            <person name="Pursley I."/>
            <person name="Horton D.L."/>
            <person name="Alikhan N.-F."/>
            <person name="Baker D."/>
            <person name="Gharbi K."/>
            <person name="Hall N."/>
            <person name="Watson M."/>
            <person name="Adriaenssens E.M."/>
            <person name="Foster-Nyarko E."/>
            <person name="Jarju S."/>
            <person name="Secka A."/>
            <person name="Antonio M."/>
            <person name="Oren A."/>
            <person name="Chaudhuri R."/>
            <person name="La Ragione R.M."/>
            <person name="Hildebrand F."/>
            <person name="Pallen M.J."/>
        </authorList>
    </citation>
    <scope>NUCLEOTIDE SEQUENCE [LARGE SCALE GENOMIC DNA]</scope>
    <source>
        <strain evidence="16 17">Sa1YVA6</strain>
    </source>
</reference>
<evidence type="ECO:0000259" key="14">
    <source>
        <dbReference type="PROSITE" id="PS50110"/>
    </source>
</evidence>
<dbReference type="Gene3D" id="3.40.50.2300">
    <property type="match status" value="1"/>
</dbReference>
<feature type="modified residue" description="4-aspartylphosphate" evidence="12">
    <location>
        <position position="52"/>
    </location>
</feature>
<dbReference type="CDD" id="cd17574">
    <property type="entry name" value="REC_OmpR"/>
    <property type="match status" value="1"/>
</dbReference>
<dbReference type="PANTHER" id="PTHR48111:SF49">
    <property type="entry name" value="HEME RESPONSE REGULATOR HSSR"/>
    <property type="match status" value="1"/>
</dbReference>
<evidence type="ECO:0000256" key="2">
    <source>
        <dbReference type="ARBA" id="ARBA00022490"/>
    </source>
</evidence>
<feature type="domain" description="Response regulatory" evidence="14">
    <location>
        <begin position="3"/>
        <end position="116"/>
    </location>
</feature>
<protein>
    <recommendedName>
        <fullName evidence="11">Heme response regulator HssR</fullName>
    </recommendedName>
</protein>
<keyword evidence="6" id="KW-0843">Virulence</keyword>
<dbReference type="Gene3D" id="1.10.10.10">
    <property type="entry name" value="Winged helix-like DNA-binding domain superfamily/Winged helix DNA-binding domain"/>
    <property type="match status" value="1"/>
</dbReference>
<keyword evidence="4" id="KW-0902">Two-component regulatory system</keyword>
<keyword evidence="9" id="KW-0804">Transcription</keyword>
<gene>
    <name evidence="16" type="ORF">H9632_07805</name>
</gene>
<keyword evidence="2" id="KW-0963">Cytoplasm</keyword>
<dbReference type="Pfam" id="PF00486">
    <property type="entry name" value="Trans_reg_C"/>
    <property type="match status" value="1"/>
</dbReference>
<evidence type="ECO:0000256" key="6">
    <source>
        <dbReference type="ARBA" id="ARBA00023026"/>
    </source>
</evidence>
<dbReference type="PANTHER" id="PTHR48111">
    <property type="entry name" value="REGULATOR OF RPOS"/>
    <property type="match status" value="1"/>
</dbReference>
<proteinExistence type="predicted"/>
<organism evidence="16 17">
    <name type="scientific">Solibacillus merdavium</name>
    <dbReference type="NCBI Taxonomy" id="2762218"/>
    <lineage>
        <taxon>Bacteria</taxon>
        <taxon>Bacillati</taxon>
        <taxon>Bacillota</taxon>
        <taxon>Bacilli</taxon>
        <taxon>Bacillales</taxon>
        <taxon>Caryophanaceae</taxon>
        <taxon>Solibacillus</taxon>
    </lineage>
</organism>
<comment type="subcellular location">
    <subcellularLocation>
        <location evidence="1">Cytoplasm</location>
    </subcellularLocation>
</comment>
<keyword evidence="5" id="KW-0805">Transcription regulation</keyword>
<dbReference type="CDD" id="cd00383">
    <property type="entry name" value="trans_reg_C"/>
    <property type="match status" value="1"/>
</dbReference>
<dbReference type="InterPro" id="IPR039420">
    <property type="entry name" value="WalR-like"/>
</dbReference>
<dbReference type="InterPro" id="IPR036388">
    <property type="entry name" value="WH-like_DNA-bd_sf"/>
</dbReference>
<keyword evidence="3 12" id="KW-0597">Phosphoprotein</keyword>
<evidence type="ECO:0000256" key="8">
    <source>
        <dbReference type="ARBA" id="ARBA00023159"/>
    </source>
</evidence>
<evidence type="ECO:0000256" key="3">
    <source>
        <dbReference type="ARBA" id="ARBA00022553"/>
    </source>
</evidence>
<dbReference type="Pfam" id="PF00072">
    <property type="entry name" value="Response_reg"/>
    <property type="match status" value="1"/>
</dbReference>
<evidence type="ECO:0000256" key="9">
    <source>
        <dbReference type="ARBA" id="ARBA00023163"/>
    </source>
</evidence>
<keyword evidence="8" id="KW-0010">Activator</keyword>
<keyword evidence="7 13" id="KW-0238">DNA-binding</keyword>